<gene>
    <name evidence="1" type="ORF">HaLaN_13679</name>
</gene>
<proteinExistence type="predicted"/>
<evidence type="ECO:0000313" key="1">
    <source>
        <dbReference type="EMBL" id="GFH17119.1"/>
    </source>
</evidence>
<organism evidence="1 2">
    <name type="scientific">Haematococcus lacustris</name>
    <name type="common">Green alga</name>
    <name type="synonym">Haematococcus pluvialis</name>
    <dbReference type="NCBI Taxonomy" id="44745"/>
    <lineage>
        <taxon>Eukaryota</taxon>
        <taxon>Viridiplantae</taxon>
        <taxon>Chlorophyta</taxon>
        <taxon>core chlorophytes</taxon>
        <taxon>Chlorophyceae</taxon>
        <taxon>CS clade</taxon>
        <taxon>Chlamydomonadales</taxon>
        <taxon>Haematococcaceae</taxon>
        <taxon>Haematococcus</taxon>
    </lineage>
</organism>
<dbReference type="EMBL" id="BLLF01001099">
    <property type="protein sequence ID" value="GFH17119.1"/>
    <property type="molecule type" value="Genomic_DNA"/>
</dbReference>
<dbReference type="AlphaFoldDB" id="A0A699ZCW6"/>
<evidence type="ECO:0000313" key="2">
    <source>
        <dbReference type="Proteomes" id="UP000485058"/>
    </source>
</evidence>
<sequence length="126" mass="13640">MALRADLDVLKSAARQLDNPSVLDRLVLEDSTVSWSILAPGGSRARVSCVVIDADAYPGSSVLLYCESDGDWQERLEQACEKHFADRAALGDVIRQTLTIFGHTEAAQQLGRILSSSQQPVALNIS</sequence>
<accession>A0A699ZCW6</accession>
<comment type="caution">
    <text evidence="1">The sequence shown here is derived from an EMBL/GenBank/DDBJ whole genome shotgun (WGS) entry which is preliminary data.</text>
</comment>
<keyword evidence="2" id="KW-1185">Reference proteome</keyword>
<feature type="non-terminal residue" evidence="1">
    <location>
        <position position="1"/>
    </location>
</feature>
<reference evidence="1 2" key="1">
    <citation type="submission" date="2020-02" db="EMBL/GenBank/DDBJ databases">
        <title>Draft genome sequence of Haematococcus lacustris strain NIES-144.</title>
        <authorList>
            <person name="Morimoto D."/>
            <person name="Nakagawa S."/>
            <person name="Yoshida T."/>
            <person name="Sawayama S."/>
        </authorList>
    </citation>
    <scope>NUCLEOTIDE SEQUENCE [LARGE SCALE GENOMIC DNA]</scope>
    <source>
        <strain evidence="1 2">NIES-144</strain>
    </source>
</reference>
<protein>
    <submittedName>
        <fullName evidence="1">Uncharacterized protein</fullName>
    </submittedName>
</protein>
<name>A0A699ZCW6_HAELA</name>
<feature type="non-terminal residue" evidence="1">
    <location>
        <position position="126"/>
    </location>
</feature>
<dbReference type="Proteomes" id="UP000485058">
    <property type="component" value="Unassembled WGS sequence"/>
</dbReference>